<dbReference type="EMBL" id="GG662666">
    <property type="protein sequence ID" value="EDK31646.2"/>
    <property type="molecule type" value="Genomic_DNA"/>
</dbReference>
<organism evidence="3 4">
    <name type="scientific">Tetrahymena thermophila (strain SB210)</name>
    <dbReference type="NCBI Taxonomy" id="312017"/>
    <lineage>
        <taxon>Eukaryota</taxon>
        <taxon>Sar</taxon>
        <taxon>Alveolata</taxon>
        <taxon>Ciliophora</taxon>
        <taxon>Intramacronucleata</taxon>
        <taxon>Oligohymenophorea</taxon>
        <taxon>Hymenostomatida</taxon>
        <taxon>Tetrahymenina</taxon>
        <taxon>Tetrahymenidae</taxon>
        <taxon>Tetrahymena</taxon>
    </lineage>
</organism>
<feature type="coiled-coil region" evidence="1">
    <location>
        <begin position="1577"/>
        <end position="1636"/>
    </location>
</feature>
<keyword evidence="1" id="KW-0175">Coiled coil</keyword>
<feature type="region of interest" description="Disordered" evidence="2">
    <location>
        <begin position="1008"/>
        <end position="1027"/>
    </location>
</feature>
<dbReference type="RefSeq" id="XP_001470835.2">
    <property type="nucleotide sequence ID" value="XM_001470785.2"/>
</dbReference>
<dbReference type="eggNOG" id="ENOG502T2Q6">
    <property type="taxonomic scope" value="Eukaryota"/>
</dbReference>
<proteinExistence type="predicted"/>
<evidence type="ECO:0000256" key="1">
    <source>
        <dbReference type="SAM" id="Coils"/>
    </source>
</evidence>
<evidence type="ECO:0000313" key="3">
    <source>
        <dbReference type="EMBL" id="EDK31646.2"/>
    </source>
</evidence>
<dbReference type="GeneID" id="7824363"/>
<feature type="region of interest" description="Disordered" evidence="2">
    <location>
        <begin position="95"/>
        <end position="114"/>
    </location>
</feature>
<dbReference type="STRING" id="312017.A4VDP0"/>
<evidence type="ECO:0000256" key="2">
    <source>
        <dbReference type="SAM" id="MobiDB-lite"/>
    </source>
</evidence>
<evidence type="ECO:0000313" key="4">
    <source>
        <dbReference type="Proteomes" id="UP000009168"/>
    </source>
</evidence>
<dbReference type="KEGG" id="tet:TTHERM_00339639"/>
<feature type="compositionally biased region" description="Polar residues" evidence="2">
    <location>
        <begin position="1986"/>
        <end position="1997"/>
    </location>
</feature>
<feature type="compositionally biased region" description="Low complexity" evidence="2">
    <location>
        <begin position="95"/>
        <end position="105"/>
    </location>
</feature>
<accession>A4VDP0</accession>
<feature type="region of interest" description="Disordered" evidence="2">
    <location>
        <begin position="1969"/>
        <end position="1997"/>
    </location>
</feature>
<dbReference type="HOGENOM" id="CLU_246205_0_0_1"/>
<feature type="coiled-coil region" evidence="1">
    <location>
        <begin position="619"/>
        <end position="821"/>
    </location>
</feature>
<protein>
    <submittedName>
        <fullName evidence="3">Uncharacterized protein</fullName>
    </submittedName>
</protein>
<feature type="region of interest" description="Disordered" evidence="2">
    <location>
        <begin position="1309"/>
        <end position="1333"/>
    </location>
</feature>
<dbReference type="Proteomes" id="UP000009168">
    <property type="component" value="Unassembled WGS sequence"/>
</dbReference>
<gene>
    <name evidence="3" type="ORF">TTHERM_00339639</name>
</gene>
<keyword evidence="4" id="KW-1185">Reference proteome</keyword>
<sequence length="1997" mass="236278">MDNKQQVEVESKSHLQEDLDKYLFADNHFNGQNSSRVQDDSEREFPNHIQQVVYDESASQNGDQQISINPNKIHQQKQQFNEVQQQEIYENNENFNQNQPNLYNNDRSYSQSNLDDDSCIESKSLQNYNKENKEKLKIFQMQKQSQQNFNMNTLQSRQNVEKDNMNYLQSSLNYCNKTKDEIQEIIEQIPYPDQLSMTSISNSTHSYIGSTPQRNLLDNADFRQSKKSMKRGSLNRFNNEIQKMAQYQSLQNGKKQAHSKTEEDNHDIALNWSKSNVRPGDQQNIFPQVLAPSIELSNENSMILKMMQQNNSDMNQVQKINLATFGGFDTRNDEDLEDELENYNENSRINQDIQGQIDQQQKRLQQYQNINHYNYNSNNTPYELGHEDLQEDHEYYIDDHNFQQQQRQFEQKSQKNSSIIEHNKNYLQSNNISNNNMQNNSKSLNVIDKSRSQNYSMQEDQINAVAYQNNSQTDNSYYGEKSNYQSQTLQQQYQQQKMHYSNNNNGHSQVNYSDNQMDASCLSTNQQDQSVLQNLQQIQNQTINIMRKSDDDSAMRIQLSQLSMEKNQLMNRVQYLVQLVSKYEQEKIYQASQIEDLDQVLKLLKEKYKDNGNLEKLRGRELENERQNNKRLKQQIESKNEKIQSLLDEIQKLEQQREAYLIEFEKQREIKQNDQQMLQECQIQMQSIQEQNDQLLIKKEELETELQTRDFNLENMKQTYQQREKLLKNELSKQRMQYEKELFSYQQEIQILNKAKEAERQKLLMREESIQNDQINKQTIANLNEEIHELIQLTEKKDRTIELLRLELEEYKDEVRQNLLKNFSYWIQSEEFKNNDYEIMIEIIRSYLQELKYENEGLSVSVKQNNKQKIESVSEMRKLKSENYKLKDEVLNLSQLNDDKTNISGLSKGILEDKQETNYLNDQINQLNSDISKQRQNYESQIEKLKNEINILIEEKQNTLEKINFEMKILQNENDSLIQEVAQLKSMTQTGQNIINELENKLKKTQQQQLQQQSHQQKNISQSSQISLEQSASTQELELKNMQRIIEEEKKQLNEAQLKFEEDIQKKYEEFHLKEQELSKRIKNIQIQEEEIKQQKDLIKSQQQALLSINSDRSTKNTEKVNLGQIDQEQLKNLQTQLKREQQEKDLMKTENDHLIEQIENKEKEINQRDDLIKQFEEKCEKQERMLKEERKKLSEWQKENKVLLDNINQLKINYEKMQTQLQTNVSQLHQKQQEMQQQIKNQKQLSKKNKNLSQTNLELLSKIQNLNEQINNIEKERLFFNSQPSPIFHNKAKSCQYNNKGHLMQDNQKAQDLNRKRKNSTNSASSTKRDNKSLLNLIQNTFNNSSHNIRQSTLPEYPINDNAFDQPNAQNHKLNQLHLTHPSQNNLSLESFYHNLGGNTNVVNSSINHSNRQDSYKNLISSVMPSTYQNNRHSNRIPPSVNHNDLQGEETGAKSQVIEQKTNNATQKVKDDNLFSSQNHNFTISQSYNQNQLSQFNRNPSNISDTLQMLISEPNQQQKQQTHENQGIIQQNLTTKIETETTSRQKNQQINFDDNIHSNKTEQNTCERCNSQFQSLHEERQQIETMREQMENYELEFIQMKEFFVNKLKDVTSTIKDLELQKSILEKENQDLRTFKADYFTQIASLEHQKAIYERQVYNQIMAQKKLEQSKDEDNESDCNSNYLTITPEMLSAEETLDLMQEILRKVVKSNEMKKILLKSTDLKNLILAFAEHQQIQQQQQQLHQTINTQQSSIQQFNSTQCNSNYNNQSAPNLISNHQTANKFINPKYLPYHSYNSRTKKVGVNTAYLSNSYIDHTLSQNKNLSMLNPNETVNYNQNNFTMQNNSSSALIYPLNQQNGVNQNLFKANENKTQIHLQKLLDDQNKKQNYQNFSGQQHQNSKAYHSQYINPKSITQNNFYSQNPNQQVKQQIYDSNNYNQNNYLQVQNQNLINIPIQSQIPPHVMHYTKNNNQNLPLSSRRDKKQQFLSLDQNIIMQ</sequence>
<dbReference type="OrthoDB" id="304763at2759"/>
<dbReference type="InParanoid" id="A4VDP0"/>
<reference evidence="4" key="1">
    <citation type="journal article" date="2006" name="PLoS Biol.">
        <title>Macronuclear genome sequence of the ciliate Tetrahymena thermophila, a model eukaryote.</title>
        <authorList>
            <person name="Eisen J.A."/>
            <person name="Coyne R.S."/>
            <person name="Wu M."/>
            <person name="Wu D."/>
            <person name="Thiagarajan M."/>
            <person name="Wortman J.R."/>
            <person name="Badger J.H."/>
            <person name="Ren Q."/>
            <person name="Amedeo P."/>
            <person name="Jones K.M."/>
            <person name="Tallon L.J."/>
            <person name="Delcher A.L."/>
            <person name="Salzberg S.L."/>
            <person name="Silva J.C."/>
            <person name="Haas B.J."/>
            <person name="Majoros W.H."/>
            <person name="Farzad M."/>
            <person name="Carlton J.M."/>
            <person name="Smith R.K. Jr."/>
            <person name="Garg J."/>
            <person name="Pearlman R.E."/>
            <person name="Karrer K.M."/>
            <person name="Sun L."/>
            <person name="Manning G."/>
            <person name="Elde N.C."/>
            <person name="Turkewitz A.P."/>
            <person name="Asai D.J."/>
            <person name="Wilkes D.E."/>
            <person name="Wang Y."/>
            <person name="Cai H."/>
            <person name="Collins K."/>
            <person name="Stewart B.A."/>
            <person name="Lee S.R."/>
            <person name="Wilamowska K."/>
            <person name="Weinberg Z."/>
            <person name="Ruzzo W.L."/>
            <person name="Wloga D."/>
            <person name="Gaertig J."/>
            <person name="Frankel J."/>
            <person name="Tsao C.-C."/>
            <person name="Gorovsky M.A."/>
            <person name="Keeling P.J."/>
            <person name="Waller R.F."/>
            <person name="Patron N.J."/>
            <person name="Cherry J.M."/>
            <person name="Stover N.A."/>
            <person name="Krieger C.J."/>
            <person name="del Toro C."/>
            <person name="Ryder H.F."/>
            <person name="Williamson S.C."/>
            <person name="Barbeau R.A."/>
            <person name="Hamilton E.P."/>
            <person name="Orias E."/>
        </authorList>
    </citation>
    <scope>NUCLEOTIDE SEQUENCE [LARGE SCALE GENOMIC DNA]</scope>
    <source>
        <strain evidence="4">SB210</strain>
    </source>
</reference>
<name>A4VDP0_TETTS</name>